<evidence type="ECO:0000313" key="2">
    <source>
        <dbReference type="Proteomes" id="UP000598174"/>
    </source>
</evidence>
<accession>A0A919J9Z1</accession>
<comment type="caution">
    <text evidence="1">The sequence shown here is derived from an EMBL/GenBank/DDBJ whole genome shotgun (WGS) entry which is preliminary data.</text>
</comment>
<dbReference type="AlphaFoldDB" id="A0A919J9Z1"/>
<name>A0A919J9Z1_9ACTN</name>
<organism evidence="1 2">
    <name type="scientific">Paractinoplanes ferrugineus</name>
    <dbReference type="NCBI Taxonomy" id="113564"/>
    <lineage>
        <taxon>Bacteria</taxon>
        <taxon>Bacillati</taxon>
        <taxon>Actinomycetota</taxon>
        <taxon>Actinomycetes</taxon>
        <taxon>Micromonosporales</taxon>
        <taxon>Micromonosporaceae</taxon>
        <taxon>Paractinoplanes</taxon>
    </lineage>
</organism>
<gene>
    <name evidence="1" type="ORF">Afe05nite_87080</name>
</gene>
<dbReference type="EMBL" id="BOMM01000104">
    <property type="protein sequence ID" value="GIE16868.1"/>
    <property type="molecule type" value="Genomic_DNA"/>
</dbReference>
<protein>
    <submittedName>
        <fullName evidence="1">Uncharacterized protein</fullName>
    </submittedName>
</protein>
<proteinExistence type="predicted"/>
<keyword evidence="2" id="KW-1185">Reference proteome</keyword>
<dbReference type="Proteomes" id="UP000598174">
    <property type="component" value="Unassembled WGS sequence"/>
</dbReference>
<reference evidence="1" key="1">
    <citation type="submission" date="2021-01" db="EMBL/GenBank/DDBJ databases">
        <title>Whole genome shotgun sequence of Actinoplanes ferrugineus NBRC 15555.</title>
        <authorList>
            <person name="Komaki H."/>
            <person name="Tamura T."/>
        </authorList>
    </citation>
    <scope>NUCLEOTIDE SEQUENCE</scope>
    <source>
        <strain evidence="1">NBRC 15555</strain>
    </source>
</reference>
<sequence length="54" mass="6039">MKAHLEPYKVKPIDTNNNVPLTCGHKHVTGDTIHVATAGRWKAICDRCHEKESS</sequence>
<dbReference type="RefSeq" id="WP_203823191.1">
    <property type="nucleotide sequence ID" value="NZ_BAAABP010000005.1"/>
</dbReference>
<evidence type="ECO:0000313" key="1">
    <source>
        <dbReference type="EMBL" id="GIE16868.1"/>
    </source>
</evidence>